<dbReference type="AlphaFoldDB" id="A0A494XZF0"/>
<name>A0A494XZF0_9BACL</name>
<dbReference type="EMBL" id="RBZM01000006">
    <property type="protein sequence ID" value="RKP52923.1"/>
    <property type="molecule type" value="Genomic_DNA"/>
</dbReference>
<keyword evidence="4" id="KW-1185">Reference proteome</keyword>
<evidence type="ECO:0000313" key="3">
    <source>
        <dbReference type="EMBL" id="RKP52923.1"/>
    </source>
</evidence>
<dbReference type="Pfam" id="PF06439">
    <property type="entry name" value="3keto-disac_hyd"/>
    <property type="match status" value="2"/>
</dbReference>
<evidence type="ECO:0000256" key="1">
    <source>
        <dbReference type="SAM" id="SignalP"/>
    </source>
</evidence>
<evidence type="ECO:0000313" key="4">
    <source>
        <dbReference type="Proteomes" id="UP000282076"/>
    </source>
</evidence>
<dbReference type="InterPro" id="IPR013320">
    <property type="entry name" value="ConA-like_dom_sf"/>
</dbReference>
<dbReference type="CDD" id="cd15482">
    <property type="entry name" value="Sialidase_non-viral"/>
    <property type="match status" value="2"/>
</dbReference>
<reference evidence="3 4" key="1">
    <citation type="submission" date="2018-10" db="EMBL/GenBank/DDBJ databases">
        <title>Cohnella sp. M2MS4P-1, whole genome shotgun sequence.</title>
        <authorList>
            <person name="Tuo L."/>
        </authorList>
    </citation>
    <scope>NUCLEOTIDE SEQUENCE [LARGE SCALE GENOMIC DNA]</scope>
    <source>
        <strain evidence="3 4">M2MS4P-1</strain>
    </source>
</reference>
<feature type="chain" id="PRO_5019820743" evidence="1">
    <location>
        <begin position="25"/>
        <end position="713"/>
    </location>
</feature>
<dbReference type="Gene3D" id="2.60.120.560">
    <property type="entry name" value="Exo-inulinase, domain 1"/>
    <property type="match status" value="2"/>
</dbReference>
<accession>A0A494XZF0</accession>
<gene>
    <name evidence="3" type="ORF">D7Z26_14310</name>
</gene>
<dbReference type="GO" id="GO:0016787">
    <property type="term" value="F:hydrolase activity"/>
    <property type="evidence" value="ECO:0007669"/>
    <property type="project" value="InterPro"/>
</dbReference>
<dbReference type="RefSeq" id="WP_120977667.1">
    <property type="nucleotide sequence ID" value="NZ_RBZM01000006.1"/>
</dbReference>
<dbReference type="PANTHER" id="PTHR38792">
    <property type="entry name" value="BNR/ASP-BOX REPEAT DOMAIN PROTEIN (AFU_ORTHOLOGUE AFUA_7G06430)-RELATED"/>
    <property type="match status" value="1"/>
</dbReference>
<dbReference type="Proteomes" id="UP000282076">
    <property type="component" value="Unassembled WGS sequence"/>
</dbReference>
<feature type="domain" description="3-keto-alpha-glucoside-1,2-lyase/3-keto-2-hydroxy-glucal hydratase" evidence="2">
    <location>
        <begin position="381"/>
        <end position="542"/>
    </location>
</feature>
<organism evidence="3 4">
    <name type="scientific">Cohnella endophytica</name>
    <dbReference type="NCBI Taxonomy" id="2419778"/>
    <lineage>
        <taxon>Bacteria</taxon>
        <taxon>Bacillati</taxon>
        <taxon>Bacillota</taxon>
        <taxon>Bacilli</taxon>
        <taxon>Bacillales</taxon>
        <taxon>Paenibacillaceae</taxon>
        <taxon>Cohnella</taxon>
    </lineage>
</organism>
<dbReference type="PANTHER" id="PTHR38792:SF3">
    <property type="entry name" value="BNR_ASP-BOX REPEAT DOMAIN PROTEIN (AFU_ORTHOLOGUE AFUA_7G06430)-RELATED"/>
    <property type="match status" value="1"/>
</dbReference>
<protein>
    <submittedName>
        <fullName evidence="3">DUF1080 domain-containing protein</fullName>
    </submittedName>
</protein>
<keyword evidence="1" id="KW-0732">Signal</keyword>
<dbReference type="InterPro" id="IPR010496">
    <property type="entry name" value="AL/BT2_dom"/>
</dbReference>
<sequence>MRKLAMTMLTLAIWLVLCSGMVSAAGGPATSTSTVTVNNISAFTDAGTDARGISPGTFGSQYGRMLRLTNGDWLAAYTIYDNNGYTRDANGGTRLRVSKSTNNGATWTVVSNISDPGRDLDNAQMVQMPNGDVLLAARSVRWQESYKLYVYKSTNLGANWSYLSTIDQNNGTPGSLGNPDKGVYEPHMGFLADGRLAVFYANEKHVTESPSYSQIISEKISSDGGATWGSEIYAAWDPSNSSARPGMPVWTKMANGKYILALEVCGTQGCNIFSKTSNDGYTWSSGIGTQVPDQLGAPYVLSMSDGRLAIVSNVNTLSFSNDYGTTWYKNDTFPWASSLWASVYQTGPNEIAIMNSASRAGGGNNIQLAFMNVKSTFSYDFNDGNDAGWSKYGGTWTVSGGAYTVSSSSGDKSIVDPYVSLVNYSVEADVKLNNAGQASIIFSAASPSAGADNFIGYAAGIDSGGSVWLGKFNNNFTSLGSASATISTGTNYKLKIVKTNGRIQVFRDGVLKLDQTDTSYSKGTIGLRGGFGNSATFDNVVVTPFLYANDFSSATNPGWTNYEGTWSFSGGTYNMTSGSAPKSILSPLVNNESYTLQADVRINGTGQGSLLWNVQNPGNGADTFKGYGAGIDTGGTVLLGRFNNSYTQLGSASNTIASNVWYNLKVVITGNRMQVYVNNALKIDVSDSTYKNGAIGVRGGFSNNVSFDNLIAY</sequence>
<dbReference type="InterPro" id="IPR036278">
    <property type="entry name" value="Sialidase_sf"/>
</dbReference>
<feature type="signal peptide" evidence="1">
    <location>
        <begin position="1"/>
        <end position="24"/>
    </location>
</feature>
<evidence type="ECO:0000259" key="2">
    <source>
        <dbReference type="Pfam" id="PF06439"/>
    </source>
</evidence>
<dbReference type="SUPFAM" id="SSF50939">
    <property type="entry name" value="Sialidases"/>
    <property type="match status" value="1"/>
</dbReference>
<feature type="domain" description="3-keto-alpha-glucoside-1,2-lyase/3-keto-2-hydroxy-glucal hydratase" evidence="2">
    <location>
        <begin position="556"/>
        <end position="710"/>
    </location>
</feature>
<dbReference type="OrthoDB" id="142430at2"/>
<proteinExistence type="predicted"/>
<comment type="caution">
    <text evidence="3">The sequence shown here is derived from an EMBL/GenBank/DDBJ whole genome shotgun (WGS) entry which is preliminary data.</text>
</comment>
<dbReference type="Gene3D" id="2.120.10.10">
    <property type="match status" value="1"/>
</dbReference>
<dbReference type="SUPFAM" id="SSF49899">
    <property type="entry name" value="Concanavalin A-like lectins/glucanases"/>
    <property type="match status" value="2"/>
</dbReference>